<dbReference type="PATRIC" id="fig|1217721.7.peg.1858"/>
<keyword evidence="6 8" id="KW-0472">Membrane</keyword>
<feature type="domain" description="TonB-dependent receptor-like beta-barrel" evidence="11">
    <location>
        <begin position="354"/>
        <end position="829"/>
    </location>
</feature>
<sequence length="863" mass="93722">MFKPGLLPLAIAAALAIPTLHAEDATDGNKPTQLEAVTVTGSNIKTTDIEGPSPVQVITADQIKVSGKTTLPDFLRAISANTGNSVNEQLTGSFSAGTAGMSLRGLGQKNTLILVDGKRVANYATAYELQDTFVDLNSLPLAAVERIEVLKDGASAVYGSDAIAGVVNIILKQNYQGAEAGASFGGSTEGTGQTQNDFHLLLGKGDVKKDGYNVFFALDGTRSNQLNASDVSWLRNEDFRNKPGGQLNWVPTNYYNNDPTQGFANAVGPVQKVPYGAITPGKTGEVWAYNPAQYDSVIPGVERYHAVLRATVKLTDNIEGYGEAIYSRSHASFIFGPPLAIGSGLRAWDNTDQRLVNINTTLPVGNPANPYDVPTPVNTNLWDVGQRNKRDRTIFTRFLLGVKGHTGAWDWDASAQHSESSLKEYVTDFGNRYAFQSLLASGGYNFASNDNPASAVDALRLSTIRPAVSRLTTIDATASTQLFDLPAGAVGFATGYQFRHEAMNSRTSQAVLSGSELRPAIDIIQGSRDVNAAYAEFNIPVLSTLEANVAGRLDHYSDFGNAFAPKFSLRYQPLDWLLLRGSYSRGFRAPSLPEITNSTAVSYSTVVDPYDPVTPGQRRGYTDVFTANPHLRPERSTNYNAGFVVSPTSSTSFGLDYYHIVQNGIIGPDNDAALVQRKDPRVQRDAQGRIITIYNQYQNQQSLTTDGVDIDFHQALHTQGWGDFSLDSSITRLLKFSQPLVAGDAPVNGAGTNIFGSLPKWRGTTGLTWGIGDVSSTLTWYYVGGYKQNPENLLTPAYPTWVKNWSTFDLSVAYTGFAKTTITLAVQNLQNKRPPWDPSTPYFDITQADPRGRFVTLGFNYKF</sequence>
<evidence type="ECO:0000259" key="12">
    <source>
        <dbReference type="Pfam" id="PF07715"/>
    </source>
</evidence>
<accession>A0A075K5E4</accession>
<dbReference type="CDD" id="cd01347">
    <property type="entry name" value="ligand_gated_channel"/>
    <property type="match status" value="1"/>
</dbReference>
<dbReference type="KEGG" id="dja:HY57_08970"/>
<evidence type="ECO:0000256" key="2">
    <source>
        <dbReference type="ARBA" id="ARBA00022448"/>
    </source>
</evidence>
<dbReference type="PROSITE" id="PS52016">
    <property type="entry name" value="TONB_DEPENDENT_REC_3"/>
    <property type="match status" value="1"/>
</dbReference>
<evidence type="ECO:0000256" key="4">
    <source>
        <dbReference type="ARBA" id="ARBA00022692"/>
    </source>
</evidence>
<keyword evidence="13" id="KW-0675">Receptor</keyword>
<evidence type="ECO:0000256" key="5">
    <source>
        <dbReference type="ARBA" id="ARBA00023077"/>
    </source>
</evidence>
<reference evidence="13 14" key="1">
    <citation type="submission" date="2014-07" db="EMBL/GenBank/DDBJ databases">
        <title>Complete Genome Sequence of Dyella japonica Strain A8 Isolated from Malaysian Tropical Soil.</title>
        <authorList>
            <person name="Hui R.K.H."/>
            <person name="Chen J.-W."/>
            <person name="Chan K.-G."/>
            <person name="Leung F.C.C."/>
        </authorList>
    </citation>
    <scope>NUCLEOTIDE SEQUENCE [LARGE SCALE GENOMIC DNA]</scope>
    <source>
        <strain evidence="13 14">A8</strain>
    </source>
</reference>
<dbReference type="OrthoDB" id="6276154at2"/>
<proteinExistence type="inferred from homology"/>
<evidence type="ECO:0000313" key="13">
    <source>
        <dbReference type="EMBL" id="AIF47393.1"/>
    </source>
</evidence>
<dbReference type="Pfam" id="PF00593">
    <property type="entry name" value="TonB_dep_Rec_b-barrel"/>
    <property type="match status" value="1"/>
</dbReference>
<dbReference type="STRING" id="1217721.HY57_08970"/>
<comment type="similarity">
    <text evidence="8 9">Belongs to the TonB-dependent receptor family.</text>
</comment>
<dbReference type="SUPFAM" id="SSF56935">
    <property type="entry name" value="Porins"/>
    <property type="match status" value="1"/>
</dbReference>
<evidence type="ECO:0000256" key="9">
    <source>
        <dbReference type="RuleBase" id="RU003357"/>
    </source>
</evidence>
<dbReference type="RefSeq" id="WP_019465788.1">
    <property type="nucleotide sequence ID" value="NZ_ALOY01000163.1"/>
</dbReference>
<feature type="domain" description="TonB-dependent receptor plug" evidence="12">
    <location>
        <begin position="50"/>
        <end position="166"/>
    </location>
</feature>
<dbReference type="Pfam" id="PF07715">
    <property type="entry name" value="Plug"/>
    <property type="match status" value="1"/>
</dbReference>
<dbReference type="InterPro" id="IPR039426">
    <property type="entry name" value="TonB-dep_rcpt-like"/>
</dbReference>
<name>A0A075K5E4_9GAMM</name>
<keyword evidence="2 8" id="KW-0813">Transport</keyword>
<evidence type="ECO:0000259" key="11">
    <source>
        <dbReference type="Pfam" id="PF00593"/>
    </source>
</evidence>
<dbReference type="Gene3D" id="2.40.170.20">
    <property type="entry name" value="TonB-dependent receptor, beta-barrel domain"/>
    <property type="match status" value="1"/>
</dbReference>
<dbReference type="Proteomes" id="UP000027987">
    <property type="component" value="Chromosome"/>
</dbReference>
<comment type="subcellular location">
    <subcellularLocation>
        <location evidence="1 8">Cell outer membrane</location>
        <topology evidence="1 8">Multi-pass membrane protein</topology>
    </subcellularLocation>
</comment>
<keyword evidence="7 8" id="KW-0998">Cell outer membrane</keyword>
<gene>
    <name evidence="13" type="ORF">HY57_08970</name>
</gene>
<evidence type="ECO:0000313" key="14">
    <source>
        <dbReference type="Proteomes" id="UP000027987"/>
    </source>
</evidence>
<evidence type="ECO:0000256" key="1">
    <source>
        <dbReference type="ARBA" id="ARBA00004571"/>
    </source>
</evidence>
<dbReference type="InterPro" id="IPR037066">
    <property type="entry name" value="Plug_dom_sf"/>
</dbReference>
<keyword evidence="3 8" id="KW-1134">Transmembrane beta strand</keyword>
<dbReference type="InterPro" id="IPR036942">
    <property type="entry name" value="Beta-barrel_TonB_sf"/>
</dbReference>
<dbReference type="PANTHER" id="PTHR47234">
    <property type="match status" value="1"/>
</dbReference>
<dbReference type="HOGENOM" id="CLU_010745_0_1_6"/>
<keyword evidence="4 8" id="KW-0812">Transmembrane</keyword>
<evidence type="ECO:0000256" key="8">
    <source>
        <dbReference type="PROSITE-ProRule" id="PRU01360"/>
    </source>
</evidence>
<dbReference type="GO" id="GO:0009279">
    <property type="term" value="C:cell outer membrane"/>
    <property type="evidence" value="ECO:0007669"/>
    <property type="project" value="UniProtKB-SubCell"/>
</dbReference>
<dbReference type="Gene3D" id="2.170.130.10">
    <property type="entry name" value="TonB-dependent receptor, plug domain"/>
    <property type="match status" value="1"/>
</dbReference>
<evidence type="ECO:0000256" key="10">
    <source>
        <dbReference type="SAM" id="SignalP"/>
    </source>
</evidence>
<dbReference type="InterPro" id="IPR000531">
    <property type="entry name" value="Beta-barrel_TonB"/>
</dbReference>
<evidence type="ECO:0000256" key="6">
    <source>
        <dbReference type="ARBA" id="ARBA00023136"/>
    </source>
</evidence>
<keyword evidence="10" id="KW-0732">Signal</keyword>
<dbReference type="AlphaFoldDB" id="A0A075K5E4"/>
<dbReference type="PANTHER" id="PTHR47234:SF1">
    <property type="entry name" value="TONB-DEPENDENT RECEPTOR"/>
    <property type="match status" value="1"/>
</dbReference>
<evidence type="ECO:0000256" key="3">
    <source>
        <dbReference type="ARBA" id="ARBA00022452"/>
    </source>
</evidence>
<protein>
    <submittedName>
        <fullName evidence="13">TonB-dependent receptor</fullName>
    </submittedName>
</protein>
<dbReference type="InterPro" id="IPR012910">
    <property type="entry name" value="Plug_dom"/>
</dbReference>
<feature type="signal peptide" evidence="10">
    <location>
        <begin position="1"/>
        <end position="22"/>
    </location>
</feature>
<keyword evidence="14" id="KW-1185">Reference proteome</keyword>
<evidence type="ECO:0000256" key="7">
    <source>
        <dbReference type="ARBA" id="ARBA00023237"/>
    </source>
</evidence>
<dbReference type="EMBL" id="CP008884">
    <property type="protein sequence ID" value="AIF47393.1"/>
    <property type="molecule type" value="Genomic_DNA"/>
</dbReference>
<feature type="chain" id="PRO_5001706766" evidence="10">
    <location>
        <begin position="23"/>
        <end position="863"/>
    </location>
</feature>
<organism evidence="13 14">
    <name type="scientific">Dyella japonica A8</name>
    <dbReference type="NCBI Taxonomy" id="1217721"/>
    <lineage>
        <taxon>Bacteria</taxon>
        <taxon>Pseudomonadati</taxon>
        <taxon>Pseudomonadota</taxon>
        <taxon>Gammaproteobacteria</taxon>
        <taxon>Lysobacterales</taxon>
        <taxon>Rhodanobacteraceae</taxon>
        <taxon>Dyella</taxon>
    </lineage>
</organism>
<keyword evidence="5 9" id="KW-0798">TonB box</keyword>